<sequence>MKPKNLVVALITAALAAGLVSCGSDERAAPAPTVAPSTIATPATVSVFGEDTTNLVYKINKQNATTIVEAVEERGGTPAQAVAALLAGQAETGWTSGLSLPAPATAIADIYGWRFAYNIGADSTEAVRAATYTFMDNAAGLDVDPGNPVTYALAVQQADTRKYIEDKRFYKNGETATSEYAKAQPIAEAAYAELRNAQ</sequence>
<reference evidence="1 2" key="2">
    <citation type="journal article" date="2016" name="Genome Announc.">
        <title>Draft Genome Sequence of a Versatile Hydrocarbon-Degrading Bacterium, Rhodococcus pyridinivorans Strain KG-16, Collected from Oil Fields in India.</title>
        <authorList>
            <person name="Aggarwal R.K."/>
            <person name="Dawar C."/>
            <person name="Phanindranath R."/>
            <person name="Mutnuri L."/>
            <person name="Dayal A.M."/>
        </authorList>
    </citation>
    <scope>NUCLEOTIDE SEQUENCE [LARGE SCALE GENOMIC DNA]</scope>
    <source>
        <strain evidence="1 2">KG-16</strain>
    </source>
</reference>
<protein>
    <recommendedName>
        <fullName evidence="3">Lipoprotein</fullName>
    </recommendedName>
</protein>
<name>A0A0V9UDE4_9NOCA</name>
<dbReference type="EMBL" id="AZXY01000021">
    <property type="protein sequence ID" value="KSZ56130.1"/>
    <property type="molecule type" value="Genomic_DNA"/>
</dbReference>
<dbReference type="PROSITE" id="PS51257">
    <property type="entry name" value="PROKAR_LIPOPROTEIN"/>
    <property type="match status" value="1"/>
</dbReference>
<evidence type="ECO:0008006" key="3">
    <source>
        <dbReference type="Google" id="ProtNLM"/>
    </source>
</evidence>
<dbReference type="AlphaFoldDB" id="A0A0V9UDE4"/>
<organism evidence="1 2">
    <name type="scientific">Rhodococcus pyridinivorans KG-16</name>
    <dbReference type="NCBI Taxonomy" id="1441730"/>
    <lineage>
        <taxon>Bacteria</taxon>
        <taxon>Bacillati</taxon>
        <taxon>Actinomycetota</taxon>
        <taxon>Actinomycetes</taxon>
        <taxon>Mycobacteriales</taxon>
        <taxon>Nocardiaceae</taxon>
        <taxon>Rhodococcus</taxon>
    </lineage>
</organism>
<proteinExistence type="predicted"/>
<dbReference type="RefSeq" id="WP_060654873.1">
    <property type="nucleotide sequence ID" value="NZ_AZXY01000021.1"/>
</dbReference>
<evidence type="ECO:0000313" key="2">
    <source>
        <dbReference type="Proteomes" id="UP000053060"/>
    </source>
</evidence>
<accession>A0A0V9UDE4</accession>
<reference evidence="2" key="1">
    <citation type="submission" date="2015-01" db="EMBL/GenBank/DDBJ databases">
        <title>Draft genome sequence of Rhodococcus pyridinivorans strain KG-16, a hydrocarbon-degrading bacterium.</title>
        <authorList>
            <person name="Aggarwal R.K."/>
            <person name="Dawar C."/>
        </authorList>
    </citation>
    <scope>NUCLEOTIDE SEQUENCE [LARGE SCALE GENOMIC DNA]</scope>
    <source>
        <strain evidence="2">KG-16</strain>
    </source>
</reference>
<dbReference type="PATRIC" id="fig|1441730.3.peg.5176"/>
<dbReference type="Proteomes" id="UP000053060">
    <property type="component" value="Unassembled WGS sequence"/>
</dbReference>
<evidence type="ECO:0000313" key="1">
    <source>
        <dbReference type="EMBL" id="KSZ56130.1"/>
    </source>
</evidence>
<comment type="caution">
    <text evidence="1">The sequence shown here is derived from an EMBL/GenBank/DDBJ whole genome shotgun (WGS) entry which is preliminary data.</text>
</comment>
<gene>
    <name evidence="1" type="ORF">Z045_24650</name>
</gene>